<dbReference type="SUPFAM" id="SSF55447">
    <property type="entry name" value="CO dehydrogenase flavoprotein C-terminal domain-like"/>
    <property type="match status" value="1"/>
</dbReference>
<dbReference type="Pfam" id="PF03450">
    <property type="entry name" value="CO_deh_flav_C"/>
    <property type="match status" value="1"/>
</dbReference>
<dbReference type="InterPro" id="IPR002346">
    <property type="entry name" value="Mopterin_DH_FAD-bd"/>
</dbReference>
<keyword evidence="1" id="KW-0285">Flavoprotein</keyword>
<evidence type="ECO:0000313" key="6">
    <source>
        <dbReference type="Proteomes" id="UP000094578"/>
    </source>
</evidence>
<dbReference type="InterPro" id="IPR036683">
    <property type="entry name" value="CO_DH_flav_C_dom_sf"/>
</dbReference>
<evidence type="ECO:0000256" key="1">
    <source>
        <dbReference type="ARBA" id="ARBA00022630"/>
    </source>
</evidence>
<feature type="domain" description="FAD-binding PCMH-type" evidence="4">
    <location>
        <begin position="11"/>
        <end position="189"/>
    </location>
</feature>
<dbReference type="InterPro" id="IPR005107">
    <property type="entry name" value="CO_DH_flav_C"/>
</dbReference>
<dbReference type="Pfam" id="PF00941">
    <property type="entry name" value="FAD_binding_5"/>
    <property type="match status" value="1"/>
</dbReference>
<dbReference type="RefSeq" id="WP_069327442.1">
    <property type="nucleotide sequence ID" value="NZ_MDER01000035.1"/>
</dbReference>
<dbReference type="EMBL" id="MDER01000035">
    <property type="protein sequence ID" value="ODP28735.1"/>
    <property type="molecule type" value="Genomic_DNA"/>
</dbReference>
<keyword evidence="3 5" id="KW-0560">Oxidoreductase</keyword>
<keyword evidence="2" id="KW-0274">FAD</keyword>
<dbReference type="PROSITE" id="PS51387">
    <property type="entry name" value="FAD_PCMH"/>
    <property type="match status" value="1"/>
</dbReference>
<protein>
    <submittedName>
        <fullName evidence="5">Carbon-monoxide dehydrogenase (Acceptor)</fullName>
        <ecNumber evidence="5">1.2.99.2</ecNumber>
    </submittedName>
</protein>
<dbReference type="PANTHER" id="PTHR42659:SF2">
    <property type="entry name" value="XANTHINE DEHYDROGENASE SUBUNIT C-RELATED"/>
    <property type="match status" value="1"/>
</dbReference>
<dbReference type="EC" id="1.2.99.2" evidence="5"/>
<reference evidence="5 6" key="1">
    <citation type="submission" date="2016-08" db="EMBL/GenBank/DDBJ databases">
        <title>Genome sequencing of Paenibacillus sp. TI45-13ar, isolated from Korean traditional nuruk.</title>
        <authorList>
            <person name="Kim S.-J."/>
        </authorList>
    </citation>
    <scope>NUCLEOTIDE SEQUENCE [LARGE SCALE GENOMIC DNA]</scope>
    <source>
        <strain evidence="5 6">TI45-13ar</strain>
    </source>
</reference>
<keyword evidence="6" id="KW-1185">Reference proteome</keyword>
<dbReference type="GO" id="GO:0016491">
    <property type="term" value="F:oxidoreductase activity"/>
    <property type="evidence" value="ECO:0007669"/>
    <property type="project" value="UniProtKB-KW"/>
</dbReference>
<dbReference type="STRING" id="1886670.PTI45_02030"/>
<evidence type="ECO:0000259" key="4">
    <source>
        <dbReference type="PROSITE" id="PS51387"/>
    </source>
</evidence>
<dbReference type="SUPFAM" id="SSF56176">
    <property type="entry name" value="FAD-binding/transporter-associated domain-like"/>
    <property type="match status" value="1"/>
</dbReference>
<dbReference type="SMART" id="SM01092">
    <property type="entry name" value="CO_deh_flav_C"/>
    <property type="match status" value="1"/>
</dbReference>
<evidence type="ECO:0000256" key="3">
    <source>
        <dbReference type="ARBA" id="ARBA00023002"/>
    </source>
</evidence>
<gene>
    <name evidence="5" type="primary">coxM</name>
    <name evidence="5" type="ORF">PTI45_02030</name>
</gene>
<dbReference type="AlphaFoldDB" id="A0A1E3L6D7"/>
<dbReference type="InterPro" id="IPR036318">
    <property type="entry name" value="FAD-bd_PCMH-like_sf"/>
</dbReference>
<dbReference type="Gene3D" id="3.30.465.10">
    <property type="match status" value="1"/>
</dbReference>
<comment type="caution">
    <text evidence="5">The sequence shown here is derived from an EMBL/GenBank/DDBJ whole genome shotgun (WGS) entry which is preliminary data.</text>
</comment>
<dbReference type="PATRIC" id="fig|1886670.3.peg.2064"/>
<evidence type="ECO:0000313" key="5">
    <source>
        <dbReference type="EMBL" id="ODP28735.1"/>
    </source>
</evidence>
<dbReference type="InterPro" id="IPR016169">
    <property type="entry name" value="FAD-bd_PCMH_sub2"/>
</dbReference>
<dbReference type="InterPro" id="IPR051312">
    <property type="entry name" value="Diverse_Substr_Oxidored"/>
</dbReference>
<dbReference type="InterPro" id="IPR016166">
    <property type="entry name" value="FAD-bd_PCMH"/>
</dbReference>
<organism evidence="5 6">
    <name type="scientific">Paenibacillus nuruki</name>
    <dbReference type="NCBI Taxonomy" id="1886670"/>
    <lineage>
        <taxon>Bacteria</taxon>
        <taxon>Bacillati</taxon>
        <taxon>Bacillota</taxon>
        <taxon>Bacilli</taxon>
        <taxon>Bacillales</taxon>
        <taxon>Paenibacillaceae</taxon>
        <taxon>Paenibacillus</taxon>
    </lineage>
</organism>
<evidence type="ECO:0000256" key="2">
    <source>
        <dbReference type="ARBA" id="ARBA00022827"/>
    </source>
</evidence>
<accession>A0A1E3L6D7</accession>
<dbReference type="Gene3D" id="3.30.390.50">
    <property type="entry name" value="CO dehydrogenase flavoprotein, C-terminal domain"/>
    <property type="match status" value="1"/>
</dbReference>
<dbReference type="Proteomes" id="UP000094578">
    <property type="component" value="Unassembled WGS sequence"/>
</dbReference>
<dbReference type="GO" id="GO:0071949">
    <property type="term" value="F:FAD binding"/>
    <property type="evidence" value="ECO:0007669"/>
    <property type="project" value="InterPro"/>
</dbReference>
<proteinExistence type="predicted"/>
<sequence>MEMNIETSRIPDPFPCQVWEPADMEEAMMIKRQYGANAAFVAGGTLLRTQWEGGIVSKHEHLIRLDTIADLRGIDESDQHIHIGALTRLRECGADMYIANHGATLYEACRHIAAPSIRNQATIGGNIASAVGDAIPALLVHNASLHWADIGSKVDLIQQDIVDWLDVVKSGRRSLDAILMGIVLEKQSTEHQQEITFFRKIGRREAFTPSLVTVAFRAMVDPLGHFSQVRIAAGGGSGIAMRLSRCEQLLEGNRYHAEMITSIALLASEDFVTYSDPFASEQYRQQTAGNLLAAGLWESIHSQIERR</sequence>
<name>A0A1E3L6D7_9BACL</name>
<dbReference type="PANTHER" id="PTHR42659">
    <property type="entry name" value="XANTHINE DEHYDROGENASE SUBUNIT C-RELATED"/>
    <property type="match status" value="1"/>
</dbReference>